<accession>A0A345UJB9</accession>
<keyword evidence="4" id="KW-1185">Reference proteome</keyword>
<keyword evidence="1" id="KW-0812">Transmembrane</keyword>
<evidence type="ECO:0000259" key="2">
    <source>
        <dbReference type="Pfam" id="PF18962"/>
    </source>
</evidence>
<name>A0A345UJB9_9BACT</name>
<dbReference type="InterPro" id="IPR026444">
    <property type="entry name" value="Secre_tail"/>
</dbReference>
<evidence type="ECO:0000313" key="4">
    <source>
        <dbReference type="Proteomes" id="UP000254808"/>
    </source>
</evidence>
<reference evidence="3 4" key="1">
    <citation type="submission" date="2018-03" db="EMBL/GenBank/DDBJ databases">
        <title>Phenotypic and genomic properties of Cyclonatronum proteinivorum gen. nov., sp. nov., a haloalkaliphilic bacteroidete from soda lakes possessing Na+-translocating rhodopsin.</title>
        <authorList>
            <person name="Toshchakov S.V."/>
            <person name="Korzhenkov A."/>
            <person name="Samarov N.I."/>
            <person name="Kublanov I.V."/>
            <person name="Muntyan M.S."/>
            <person name="Sorokin D.Y."/>
        </authorList>
    </citation>
    <scope>NUCLEOTIDE SEQUENCE [LARGE SCALE GENOMIC DNA]</scope>
    <source>
        <strain evidence="3 4">Omega</strain>
    </source>
</reference>
<keyword evidence="1" id="KW-0472">Membrane</keyword>
<dbReference type="Pfam" id="PF18962">
    <property type="entry name" value="Por_Secre_tail"/>
    <property type="match status" value="1"/>
</dbReference>
<keyword evidence="1" id="KW-1133">Transmembrane helix</keyword>
<evidence type="ECO:0000256" key="1">
    <source>
        <dbReference type="SAM" id="Phobius"/>
    </source>
</evidence>
<evidence type="ECO:0000313" key="3">
    <source>
        <dbReference type="EMBL" id="AXJ00571.1"/>
    </source>
</evidence>
<organism evidence="3 4">
    <name type="scientific">Cyclonatronum proteinivorum</name>
    <dbReference type="NCBI Taxonomy" id="1457365"/>
    <lineage>
        <taxon>Bacteria</taxon>
        <taxon>Pseudomonadati</taxon>
        <taxon>Balneolota</taxon>
        <taxon>Balneolia</taxon>
        <taxon>Balneolales</taxon>
        <taxon>Cyclonatronaceae</taxon>
        <taxon>Cyclonatronum</taxon>
    </lineage>
</organism>
<feature type="transmembrane region" description="Helical" evidence="1">
    <location>
        <begin position="45"/>
        <end position="64"/>
    </location>
</feature>
<dbReference type="NCBIfam" id="TIGR04183">
    <property type="entry name" value="Por_Secre_tail"/>
    <property type="match status" value="1"/>
</dbReference>
<dbReference type="EMBL" id="CP027806">
    <property type="protein sequence ID" value="AXJ00571.1"/>
    <property type="molecule type" value="Genomic_DNA"/>
</dbReference>
<gene>
    <name evidence="3" type="ORF">CYPRO_1314</name>
</gene>
<proteinExistence type="predicted"/>
<dbReference type="KEGG" id="cprv:CYPRO_1314"/>
<dbReference type="AlphaFoldDB" id="A0A345UJB9"/>
<sequence>MRLRVRVVRFFCGTVCRQAAHNPIIMRFSCPAFVRSFNHLFRFRLLPAAVLIGAAALLTAVLQLSEREYVISGNVTFSGDEAPAAFQPVILRSAEEDSLASATTDASGFFQISQTTVSAGDQDEVDLPQAVELSAVWPNPAQGDVNVAFETPANARYTMEVYNLLGQRVQRRQFTLQPGSGVFRITRPASDGVYLLRLSGPDGQDTRKVTFVGGQALSGGGDIRLSAFQAKTSVNEQGEVAGGARGGDVLFRIEVPESALHEGFEGVITHPENGDGPIMIPYDITLNDKMLITSLEGRLQDTQGQPLGGTLELWDQAPESAGGMQQVTEPNEAGEEPLLTLDVNGDFTAELAQAVRLAPDVYTARLWYKPDGTEIRELVLEEEIAAGQAHDLGVTEVELGLRLLVTLDFFYDDAVDAATPQAAPDVAVTLRDPQDDTMLAEGFTDGEGQFSALLTLPPGLESVRLQASLTHVMPVDELLSGFSMNEADASLSETIELTSEMTELSAVLQANTNPLQPAGGVFARVVRQTGGPAFAEGVSTGTGALSLTYTLAGSGLPETQMLRLQTEQTTQVQSGNFGFSHSAGALDLGTLLLTPKTVSLQFQVSGINGLPVADALFQVFNSEGGILLGEGSSDENGVVFLVLEGQDAEALQTVFVTVNGLHYTELGFTVSVDPFMPIMLELEPEVATIALNLQNSEGVPVGGVQGLLQWEDVLLVQNSTNATGQALLTYTLAGTDAPETPELTIFVPETMLYEAAEASVIHNPEEQVSVLLTLEDRR</sequence>
<feature type="domain" description="Secretion system C-terminal sorting" evidence="2">
    <location>
        <begin position="136"/>
        <end position="209"/>
    </location>
</feature>
<dbReference type="Proteomes" id="UP000254808">
    <property type="component" value="Chromosome"/>
</dbReference>
<protein>
    <submittedName>
        <fullName evidence="3">Por secretion system C-terminal sorting domain-containing protein</fullName>
    </submittedName>
</protein>